<dbReference type="Proteomes" id="UP000187203">
    <property type="component" value="Unassembled WGS sequence"/>
</dbReference>
<evidence type="ECO:0000313" key="2">
    <source>
        <dbReference type="EMBL" id="OMP13563.1"/>
    </source>
</evidence>
<organism evidence="2 3">
    <name type="scientific">Corchorus olitorius</name>
    <dbReference type="NCBI Taxonomy" id="93759"/>
    <lineage>
        <taxon>Eukaryota</taxon>
        <taxon>Viridiplantae</taxon>
        <taxon>Streptophyta</taxon>
        <taxon>Embryophyta</taxon>
        <taxon>Tracheophyta</taxon>
        <taxon>Spermatophyta</taxon>
        <taxon>Magnoliopsida</taxon>
        <taxon>eudicotyledons</taxon>
        <taxon>Gunneridae</taxon>
        <taxon>Pentapetalae</taxon>
        <taxon>rosids</taxon>
        <taxon>malvids</taxon>
        <taxon>Malvales</taxon>
        <taxon>Malvaceae</taxon>
        <taxon>Grewioideae</taxon>
        <taxon>Apeibeae</taxon>
        <taxon>Corchorus</taxon>
    </lineage>
</organism>
<evidence type="ECO:0000313" key="3">
    <source>
        <dbReference type="Proteomes" id="UP000187203"/>
    </source>
</evidence>
<proteinExistence type="predicted"/>
<feature type="region of interest" description="Disordered" evidence="1">
    <location>
        <begin position="1"/>
        <end position="39"/>
    </location>
</feature>
<protein>
    <submittedName>
        <fullName evidence="2">Uncharacterized protein</fullName>
    </submittedName>
</protein>
<evidence type="ECO:0000256" key="1">
    <source>
        <dbReference type="SAM" id="MobiDB-lite"/>
    </source>
</evidence>
<gene>
    <name evidence="2" type="ORF">COLO4_01418</name>
</gene>
<sequence>MASGKKDDLQGQHHYNQTSPGGRVAISAMPRQPSIASLE</sequence>
<name>A0A1R3L2H7_9ROSI</name>
<dbReference type="AlphaFoldDB" id="A0A1R3L2H7"/>
<feature type="compositionally biased region" description="Basic and acidic residues" evidence="1">
    <location>
        <begin position="1"/>
        <end position="11"/>
    </location>
</feature>
<keyword evidence="3" id="KW-1185">Reference proteome</keyword>
<dbReference type="EMBL" id="AWUE01003923">
    <property type="protein sequence ID" value="OMP13563.1"/>
    <property type="molecule type" value="Genomic_DNA"/>
</dbReference>
<reference evidence="3" key="1">
    <citation type="submission" date="2013-09" db="EMBL/GenBank/DDBJ databases">
        <title>Corchorus olitorius genome sequencing.</title>
        <authorList>
            <person name="Alam M."/>
            <person name="Haque M.S."/>
            <person name="Islam M.S."/>
            <person name="Emdad E.M."/>
            <person name="Islam M.M."/>
            <person name="Ahmed B."/>
            <person name="Halim A."/>
            <person name="Hossen Q.M.M."/>
            <person name="Hossain M.Z."/>
            <person name="Ahmed R."/>
            <person name="Khan M.M."/>
            <person name="Islam R."/>
            <person name="Rashid M.M."/>
            <person name="Khan S.A."/>
            <person name="Rahman M.S."/>
            <person name="Alam M."/>
            <person name="Yahiya A.S."/>
            <person name="Khan M.S."/>
            <person name="Azam M.S."/>
            <person name="Haque T."/>
            <person name="Lashkar M.Z.H."/>
            <person name="Akhand A.I."/>
            <person name="Morshed G."/>
            <person name="Roy S."/>
            <person name="Uddin K.S."/>
            <person name="Rabeya T."/>
            <person name="Hossain A.S."/>
            <person name="Chowdhury A."/>
            <person name="Snigdha A.R."/>
            <person name="Mortoza M.S."/>
            <person name="Matin S.A."/>
            <person name="Hoque S.M.E."/>
            <person name="Islam M.K."/>
            <person name="Roy D.K."/>
            <person name="Haider R."/>
            <person name="Moosa M.M."/>
            <person name="Elias S.M."/>
            <person name="Hasan A.M."/>
            <person name="Jahan S."/>
            <person name="Shafiuddin M."/>
            <person name="Mahmood N."/>
            <person name="Shommy N.S."/>
        </authorList>
    </citation>
    <scope>NUCLEOTIDE SEQUENCE [LARGE SCALE GENOMIC DNA]</scope>
    <source>
        <strain evidence="3">cv. O-4</strain>
    </source>
</reference>
<comment type="caution">
    <text evidence="2">The sequence shown here is derived from an EMBL/GenBank/DDBJ whole genome shotgun (WGS) entry which is preliminary data.</text>
</comment>
<accession>A0A1R3L2H7</accession>